<dbReference type="InParanoid" id="T0RJ36"/>
<keyword evidence="5" id="KW-1185">Reference proteome</keyword>
<dbReference type="GO" id="GO:0000455">
    <property type="term" value="P:enzyme-directed rRNA pseudouridine synthesis"/>
    <property type="evidence" value="ECO:0007669"/>
    <property type="project" value="TreeGrafter"/>
</dbReference>
<dbReference type="GO" id="GO:0009982">
    <property type="term" value="F:pseudouridine synthase activity"/>
    <property type="evidence" value="ECO:0007669"/>
    <property type="project" value="InterPro"/>
</dbReference>
<protein>
    <recommendedName>
        <fullName evidence="3">Pseudouridine synthase RsuA/RluA-like domain-containing protein</fullName>
    </recommendedName>
</protein>
<dbReference type="AlphaFoldDB" id="T0RJ36"/>
<dbReference type="PANTHER" id="PTHR21600:SF87">
    <property type="entry name" value="RNA PSEUDOURIDYLATE SYNTHASE DOMAIN-CONTAINING PROTEIN 1"/>
    <property type="match status" value="1"/>
</dbReference>
<organism evidence="4 5">
    <name type="scientific">Saprolegnia diclina (strain VS20)</name>
    <dbReference type="NCBI Taxonomy" id="1156394"/>
    <lineage>
        <taxon>Eukaryota</taxon>
        <taxon>Sar</taxon>
        <taxon>Stramenopiles</taxon>
        <taxon>Oomycota</taxon>
        <taxon>Saprolegniomycetes</taxon>
        <taxon>Saprolegniales</taxon>
        <taxon>Saprolegniaceae</taxon>
        <taxon>Saprolegnia</taxon>
    </lineage>
</organism>
<comment type="similarity">
    <text evidence="1">Belongs to the pseudouridine synthase RluA family.</text>
</comment>
<proteinExistence type="inferred from homology"/>
<dbReference type="PANTHER" id="PTHR21600">
    <property type="entry name" value="MITOCHONDRIAL RNA PSEUDOURIDINE SYNTHASE"/>
    <property type="match status" value="1"/>
</dbReference>
<dbReference type="GO" id="GO:0003723">
    <property type="term" value="F:RNA binding"/>
    <property type="evidence" value="ECO:0007669"/>
    <property type="project" value="InterPro"/>
</dbReference>
<feature type="domain" description="Pseudouridine synthase RsuA/RluA-like" evidence="3">
    <location>
        <begin position="92"/>
        <end position="181"/>
    </location>
</feature>
<feature type="compositionally biased region" description="Pro residues" evidence="2">
    <location>
        <begin position="42"/>
        <end position="55"/>
    </location>
</feature>
<dbReference type="RefSeq" id="XP_008616746.1">
    <property type="nucleotide sequence ID" value="XM_008618524.1"/>
</dbReference>
<dbReference type="CDD" id="cd02869">
    <property type="entry name" value="PseudoU_synth_RluA_like"/>
    <property type="match status" value="1"/>
</dbReference>
<accession>T0RJ36</accession>
<evidence type="ECO:0000313" key="4">
    <source>
        <dbReference type="EMBL" id="EQC29907.1"/>
    </source>
</evidence>
<dbReference type="InterPro" id="IPR020103">
    <property type="entry name" value="PsdUridine_synth_cat_dom_sf"/>
</dbReference>
<gene>
    <name evidence="4" type="ORF">SDRG_12451</name>
</gene>
<dbReference type="EMBL" id="JH767180">
    <property type="protein sequence ID" value="EQC29907.1"/>
    <property type="molecule type" value="Genomic_DNA"/>
</dbReference>
<dbReference type="OrthoDB" id="428658at2759"/>
<dbReference type="GeneID" id="19953178"/>
<dbReference type="InterPro" id="IPR006145">
    <property type="entry name" value="PsdUridine_synth_RsuA/RluA"/>
</dbReference>
<dbReference type="SUPFAM" id="SSF47095">
    <property type="entry name" value="HMG-box"/>
    <property type="match status" value="1"/>
</dbReference>
<evidence type="ECO:0000256" key="2">
    <source>
        <dbReference type="SAM" id="MobiDB-lite"/>
    </source>
</evidence>
<feature type="region of interest" description="Disordered" evidence="2">
    <location>
        <begin position="36"/>
        <end position="70"/>
    </location>
</feature>
<dbReference type="OMA" id="EWTEFVA"/>
<reference evidence="4 5" key="1">
    <citation type="submission" date="2012-04" db="EMBL/GenBank/DDBJ databases">
        <title>The Genome Sequence of Saprolegnia declina VS20.</title>
        <authorList>
            <consortium name="The Broad Institute Genome Sequencing Platform"/>
            <person name="Russ C."/>
            <person name="Nusbaum C."/>
            <person name="Tyler B."/>
            <person name="van West P."/>
            <person name="Dieguez-Uribeondo J."/>
            <person name="de Bruijn I."/>
            <person name="Tripathy S."/>
            <person name="Jiang R."/>
            <person name="Young S.K."/>
            <person name="Zeng Q."/>
            <person name="Gargeya S."/>
            <person name="Fitzgerald M."/>
            <person name="Haas B."/>
            <person name="Abouelleil A."/>
            <person name="Alvarado L."/>
            <person name="Arachchi H.M."/>
            <person name="Berlin A."/>
            <person name="Chapman S.B."/>
            <person name="Goldberg J."/>
            <person name="Griggs A."/>
            <person name="Gujja S."/>
            <person name="Hansen M."/>
            <person name="Howarth C."/>
            <person name="Imamovic A."/>
            <person name="Larimer J."/>
            <person name="McCowen C."/>
            <person name="Montmayeur A."/>
            <person name="Murphy C."/>
            <person name="Neiman D."/>
            <person name="Pearson M."/>
            <person name="Priest M."/>
            <person name="Roberts A."/>
            <person name="Saif S."/>
            <person name="Shea T."/>
            <person name="Sisk P."/>
            <person name="Sykes S."/>
            <person name="Wortman J."/>
            <person name="Nusbaum C."/>
            <person name="Birren B."/>
        </authorList>
    </citation>
    <scope>NUCLEOTIDE SEQUENCE [LARGE SCALE GENOMIC DNA]</scope>
    <source>
        <strain evidence="4 5">VS20</strain>
    </source>
</reference>
<sequence>MIGRIQTIAFATRSAMSRRRAASLSNLPTSSRVLRNHAAKETPPPPVAIVPPPIKAPRKQEGHLDESAIEDTRGGPLTLDALELEILSRSPYYLVINKGADVRLDGDFNVTIEKALARDFPDVPKFRWIHQLDFATSGVMCIGTTKESTSAASGLFQKKCVEKEYLALVHGTMPLTPPPGTPSVAFSRLADFIADSDNPILPKKQHELKFTRKFKGPRTGPSLFAMDQGVVRRKLHAGDALSDAEKDLLRKKWNDLADDVQETYFARAVADRLRYEADLAAQLQAEAPRADVQYSAPVVAHTSGRRPRAMSEVAPTSKRPRIEVEPDEPMGYIFNQPIAPSPDHSFRMEIVPPNDPRGKVSTTVAFVLGHGTVDGKPVTKVLLRPLSGRRHQLRLHLSQYGYPIVGDVTYGSEEDEAPRMMLHAWKLHLKFSNPDQQREYGNTCFKSADPFAQLVKTTTVVSTLSLAKPKAPRVGRKSSLK</sequence>
<dbReference type="InterPro" id="IPR036910">
    <property type="entry name" value="HMG_box_dom_sf"/>
</dbReference>
<dbReference type="InterPro" id="IPR050188">
    <property type="entry name" value="RluA_PseudoU_synthase"/>
</dbReference>
<dbReference type="STRING" id="1156394.T0RJ36"/>
<evidence type="ECO:0000313" key="5">
    <source>
        <dbReference type="Proteomes" id="UP000030762"/>
    </source>
</evidence>
<dbReference type="SUPFAM" id="SSF55120">
    <property type="entry name" value="Pseudouridine synthase"/>
    <property type="match status" value="2"/>
</dbReference>
<dbReference type="eggNOG" id="KOG1919">
    <property type="taxonomic scope" value="Eukaryota"/>
</dbReference>
<evidence type="ECO:0000256" key="1">
    <source>
        <dbReference type="ARBA" id="ARBA00010876"/>
    </source>
</evidence>
<name>T0RJ36_SAPDV</name>
<dbReference type="Proteomes" id="UP000030762">
    <property type="component" value="Unassembled WGS sequence"/>
</dbReference>
<dbReference type="Gene3D" id="3.30.2350.10">
    <property type="entry name" value="Pseudouridine synthase"/>
    <property type="match status" value="2"/>
</dbReference>
<evidence type="ECO:0000259" key="3">
    <source>
        <dbReference type="Pfam" id="PF00849"/>
    </source>
</evidence>
<feature type="compositionally biased region" description="Basic and acidic residues" evidence="2">
    <location>
        <begin position="58"/>
        <end position="70"/>
    </location>
</feature>
<dbReference type="VEuPathDB" id="FungiDB:SDRG_12451"/>
<dbReference type="Pfam" id="PF00849">
    <property type="entry name" value="PseudoU_synth_2"/>
    <property type="match status" value="1"/>
</dbReference>